<dbReference type="SUPFAM" id="SSF52768">
    <property type="entry name" value="Arginase/deacetylase"/>
    <property type="match status" value="1"/>
</dbReference>
<feature type="domain" description="Histone deacetylase" evidence="2">
    <location>
        <begin position="20"/>
        <end position="306"/>
    </location>
</feature>
<reference evidence="3 4" key="1">
    <citation type="journal article" date="2013" name="Genome Announc.">
        <title>Genome Sequence of the Pyrene- and Fluoranthene-Degrading Bacterium Cycloclasticus sp. Strain PY97M.</title>
        <authorList>
            <person name="Cui Z."/>
            <person name="Xu G."/>
            <person name="Li Q."/>
            <person name="Gao W."/>
            <person name="Zheng L."/>
        </authorList>
    </citation>
    <scope>NUCLEOTIDE SEQUENCE [LARGE SCALE GENOMIC DNA]</scope>
    <source>
        <strain evidence="3 4">PY97M</strain>
    </source>
</reference>
<keyword evidence="4" id="KW-1185">Reference proteome</keyword>
<evidence type="ECO:0000313" key="4">
    <source>
        <dbReference type="Proteomes" id="UP000015462"/>
    </source>
</evidence>
<dbReference type="Proteomes" id="UP000015462">
    <property type="component" value="Unassembled WGS sequence"/>
</dbReference>
<sequence>MRTAYITHADLIKHDMGDGHPERSSRLYAIQDQLKHQQLWDLLEHIEAPNVEQAALLRVHSQQHLEYIVDNAPGSGQALFQITPDTLMNEHSLDAALKAAGAGTTAVDLIMDKQIENAFCAVRPPGHHAERSKSMGFCFFNNIAVAAAHALEKHTLDRIAIVDFDVHQGNGTQEIFEADDRVLFCSSYEHPLFPFSNRPSIPNKLINTPLKSGSTGAEFRAQVQQHWLPALHAFKPQFIFISAGFDAHWEDDIATLCFQDQDFAWVTQEIIAIARRYSHNRIVSVLEGGYALKALGRSAEQHIRALMQLS</sequence>
<dbReference type="InterPro" id="IPR037138">
    <property type="entry name" value="His_deacetylse_dom_sf"/>
</dbReference>
<dbReference type="InterPro" id="IPR023696">
    <property type="entry name" value="Ureohydrolase_dom_sf"/>
</dbReference>
<dbReference type="InterPro" id="IPR023801">
    <property type="entry name" value="His_deacetylse_dom"/>
</dbReference>
<dbReference type="AlphaFoldDB" id="A0AB33Z2K3"/>
<dbReference type="EMBL" id="ASHL01000002">
    <property type="protein sequence ID" value="EPD13575.1"/>
    <property type="molecule type" value="Genomic_DNA"/>
</dbReference>
<dbReference type="InterPro" id="IPR000286">
    <property type="entry name" value="HDACs"/>
</dbReference>
<dbReference type="GO" id="GO:0004407">
    <property type="term" value="F:histone deacetylase activity"/>
    <property type="evidence" value="ECO:0007669"/>
    <property type="project" value="TreeGrafter"/>
</dbReference>
<dbReference type="RefSeq" id="WP_016389992.1">
    <property type="nucleotide sequence ID" value="NZ_JBLWZB010000004.1"/>
</dbReference>
<name>A0AB33Z2K3_9GAMM</name>
<dbReference type="PANTHER" id="PTHR10625">
    <property type="entry name" value="HISTONE DEACETYLASE HDAC1-RELATED"/>
    <property type="match status" value="1"/>
</dbReference>
<accession>A0AB33Z2K3</accession>
<evidence type="ECO:0000256" key="1">
    <source>
        <dbReference type="ARBA" id="ARBA00005947"/>
    </source>
</evidence>
<gene>
    <name evidence="3" type="ORF">L196_03541</name>
</gene>
<organism evidence="3 4">
    <name type="scientific">Cycloclasticus pugetii</name>
    <dbReference type="NCBI Taxonomy" id="34068"/>
    <lineage>
        <taxon>Bacteria</taxon>
        <taxon>Pseudomonadati</taxon>
        <taxon>Pseudomonadota</taxon>
        <taxon>Gammaproteobacteria</taxon>
        <taxon>Thiotrichales</taxon>
        <taxon>Piscirickettsiaceae</taxon>
        <taxon>Cycloclasticus</taxon>
    </lineage>
</organism>
<dbReference type="Pfam" id="PF00850">
    <property type="entry name" value="Hist_deacetyl"/>
    <property type="match status" value="1"/>
</dbReference>
<comment type="caution">
    <text evidence="3">The sequence shown here is derived from an EMBL/GenBank/DDBJ whole genome shotgun (WGS) entry which is preliminary data.</text>
</comment>
<proteinExistence type="inferred from homology"/>
<dbReference type="CDD" id="cd11599">
    <property type="entry name" value="HDAC_classII_2"/>
    <property type="match status" value="1"/>
</dbReference>
<evidence type="ECO:0000259" key="2">
    <source>
        <dbReference type="Pfam" id="PF00850"/>
    </source>
</evidence>
<comment type="similarity">
    <text evidence="1">Belongs to the histone deacetylase family.</text>
</comment>
<dbReference type="Gene3D" id="3.40.800.20">
    <property type="entry name" value="Histone deacetylase domain"/>
    <property type="match status" value="1"/>
</dbReference>
<dbReference type="GO" id="GO:0040029">
    <property type="term" value="P:epigenetic regulation of gene expression"/>
    <property type="evidence" value="ECO:0007669"/>
    <property type="project" value="TreeGrafter"/>
</dbReference>
<dbReference type="PANTHER" id="PTHR10625:SF10">
    <property type="entry name" value="HISTONE DEACETYLASE HDAC1"/>
    <property type="match status" value="1"/>
</dbReference>
<protein>
    <submittedName>
        <fullName evidence="3">Histone deacetylase superfamily protein</fullName>
    </submittedName>
</protein>
<dbReference type="PRINTS" id="PR01270">
    <property type="entry name" value="HDASUPER"/>
</dbReference>
<evidence type="ECO:0000313" key="3">
    <source>
        <dbReference type="EMBL" id="EPD13575.1"/>
    </source>
</evidence>